<dbReference type="InterPro" id="IPR010982">
    <property type="entry name" value="Lambda_DNA-bd_dom_sf"/>
</dbReference>
<dbReference type="CDD" id="cd00093">
    <property type="entry name" value="HTH_XRE"/>
    <property type="match status" value="1"/>
</dbReference>
<dbReference type="STRING" id="2064.TR51_18180"/>
<comment type="caution">
    <text evidence="2">The sequence shown here is derived from an EMBL/GenBank/DDBJ whole genome shotgun (WGS) entry which is preliminary data.</text>
</comment>
<dbReference type="PANTHER" id="PTHR35010">
    <property type="entry name" value="BLL4672 PROTEIN-RELATED"/>
    <property type="match status" value="1"/>
</dbReference>
<dbReference type="Gene3D" id="3.30.450.180">
    <property type="match status" value="1"/>
</dbReference>
<dbReference type="SMART" id="SM00530">
    <property type="entry name" value="HTH_XRE"/>
    <property type="match status" value="1"/>
</dbReference>
<dbReference type="InterPro" id="IPR001387">
    <property type="entry name" value="Cro/C1-type_HTH"/>
</dbReference>
<reference evidence="2 3" key="1">
    <citation type="submission" date="2015-02" db="EMBL/GenBank/DDBJ databases">
        <title>Draft genome sequence of Kitasatospora griseola MF730-N6, a bafilomycin, terpentecin and satosporin producer.</title>
        <authorList>
            <person name="Arens J.C."/>
            <person name="Haltli B."/>
            <person name="Kerr R.G."/>
        </authorList>
    </citation>
    <scope>NUCLEOTIDE SEQUENCE [LARGE SCALE GENOMIC DNA]</scope>
    <source>
        <strain evidence="2 3">MF730-N6</strain>
    </source>
</reference>
<dbReference type="RefSeq" id="WP_043912045.1">
    <property type="nucleotide sequence ID" value="NZ_JXZB01000002.1"/>
</dbReference>
<dbReference type="PANTHER" id="PTHR35010:SF2">
    <property type="entry name" value="BLL4672 PROTEIN"/>
    <property type="match status" value="1"/>
</dbReference>
<feature type="domain" description="HTH cro/C1-type" evidence="1">
    <location>
        <begin position="30"/>
        <end position="82"/>
    </location>
</feature>
<dbReference type="GO" id="GO:0003677">
    <property type="term" value="F:DNA binding"/>
    <property type="evidence" value="ECO:0007669"/>
    <property type="project" value="InterPro"/>
</dbReference>
<dbReference type="InterPro" id="IPR041413">
    <property type="entry name" value="MLTR_LBD"/>
</dbReference>
<dbReference type="SUPFAM" id="SSF47413">
    <property type="entry name" value="lambda repressor-like DNA-binding domains"/>
    <property type="match status" value="1"/>
</dbReference>
<dbReference type="AlphaFoldDB" id="A0A0D0Q478"/>
<sequence>MDNREEAAAFLRSRRDRITPEQAGLPVYGLRRVAGLRRGEVAMLAGVSVEYYTRLERGNLKGVSGSVLDAVALALRLDDTERMHLYDLARAAGGPAAHGRAARGDAASTVRPSVRRIIEGMPDLPAFVTNDRLDALAANPLGRALFAPMFANPARSPNTARFAFLAPASRRFYVDRERVTRDAVGVLRVAAGKNPHDPELIRLIGELSTRSEEFRSLWGARDVHVFRQGVKRFWHPVVGELELDHESMLLPGEDGLSVVVYSAAPGSAATDALTLLASWSAPAGREKRLDAPSG</sequence>
<dbReference type="Pfam" id="PF13560">
    <property type="entry name" value="HTH_31"/>
    <property type="match status" value="1"/>
</dbReference>
<evidence type="ECO:0000313" key="3">
    <source>
        <dbReference type="Proteomes" id="UP000032066"/>
    </source>
</evidence>
<evidence type="ECO:0000313" key="2">
    <source>
        <dbReference type="EMBL" id="KIQ65708.1"/>
    </source>
</evidence>
<organism evidence="2 3">
    <name type="scientific">Kitasatospora griseola</name>
    <name type="common">Streptomyces griseolosporeus</name>
    <dbReference type="NCBI Taxonomy" id="2064"/>
    <lineage>
        <taxon>Bacteria</taxon>
        <taxon>Bacillati</taxon>
        <taxon>Actinomycetota</taxon>
        <taxon>Actinomycetes</taxon>
        <taxon>Kitasatosporales</taxon>
        <taxon>Streptomycetaceae</taxon>
        <taxon>Kitasatospora</taxon>
    </lineage>
</organism>
<proteinExistence type="predicted"/>
<dbReference type="EMBL" id="JXZB01000002">
    <property type="protein sequence ID" value="KIQ65708.1"/>
    <property type="molecule type" value="Genomic_DNA"/>
</dbReference>
<dbReference type="Gene3D" id="1.10.260.40">
    <property type="entry name" value="lambda repressor-like DNA-binding domains"/>
    <property type="match status" value="1"/>
</dbReference>
<keyword evidence="3" id="KW-1185">Reference proteome</keyword>
<dbReference type="PATRIC" id="fig|2064.6.peg.3901"/>
<dbReference type="Proteomes" id="UP000032066">
    <property type="component" value="Unassembled WGS sequence"/>
</dbReference>
<gene>
    <name evidence="2" type="ORF">TR51_18180</name>
</gene>
<dbReference type="OrthoDB" id="3542608at2"/>
<protein>
    <submittedName>
        <fullName evidence="2">XRE family transcriptional regulator</fullName>
    </submittedName>
</protein>
<dbReference type="Pfam" id="PF17765">
    <property type="entry name" value="MLTR_LBD"/>
    <property type="match status" value="1"/>
</dbReference>
<accession>A0A0D0Q478</accession>
<evidence type="ECO:0000259" key="1">
    <source>
        <dbReference type="PROSITE" id="PS50943"/>
    </source>
</evidence>
<dbReference type="PROSITE" id="PS50943">
    <property type="entry name" value="HTH_CROC1"/>
    <property type="match status" value="1"/>
</dbReference>
<name>A0A0D0Q478_KITGR</name>